<dbReference type="GO" id="GO:0016301">
    <property type="term" value="F:kinase activity"/>
    <property type="evidence" value="ECO:0007669"/>
    <property type="project" value="UniProtKB-KW"/>
</dbReference>
<organism evidence="2 3">
    <name type="scientific">Streptococcus rupicaprae</name>
    <dbReference type="NCBI Taxonomy" id="759619"/>
    <lineage>
        <taxon>Bacteria</taxon>
        <taxon>Bacillati</taxon>
        <taxon>Bacillota</taxon>
        <taxon>Bacilli</taxon>
        <taxon>Lactobacillales</taxon>
        <taxon>Streptococcaceae</taxon>
        <taxon>Streptococcus</taxon>
    </lineage>
</organism>
<proteinExistence type="predicted"/>
<evidence type="ECO:0000259" key="1">
    <source>
        <dbReference type="Pfam" id="PF01636"/>
    </source>
</evidence>
<gene>
    <name evidence="2" type="ORF">ABID29_000975</name>
</gene>
<sequence length="295" mass="34547">MSILHQLDGAEKVRISKGYSPEKKYRLSGDHLYFLKQSPPSFVNQKRLETTYLKNLSSKTARWSKLLDLKVNSDRIDSLYEWIDGVDFRDLAPSMSDQTLYYYGHRAGQFLKELHSLPIAEEVPDWYKAYNAKIDRKIAAFNEVRALYPDGKLFIEFIDKKRDLLQIRPQTLCHGDYHVGNMMIERSSQDLWIIDFGSLEIGDPYEEFNRMIWNAQISEEFATGMINGYFDQEIIPEQFWGLMALYMATDVIGSISWAIPYGEKQVQTMIQRADDVFNWYQGFETLIPSFYKTKD</sequence>
<evidence type="ECO:0000313" key="3">
    <source>
        <dbReference type="Proteomes" id="UP001549122"/>
    </source>
</evidence>
<dbReference type="EMBL" id="JBEPLO010000008">
    <property type="protein sequence ID" value="MET3557863.1"/>
    <property type="molecule type" value="Genomic_DNA"/>
</dbReference>
<dbReference type="PANTHER" id="PTHR41283:SF1">
    <property type="entry name" value="AMINOGLYCOSIDE PHOSPHOTRANSFERASE DOMAIN-CONTAINING PROTEIN"/>
    <property type="match status" value="1"/>
</dbReference>
<name>A0ABV2FH85_9STRE</name>
<keyword evidence="2" id="KW-0808">Transferase</keyword>
<dbReference type="InterPro" id="IPR002575">
    <property type="entry name" value="Aminoglycoside_PTrfase"/>
</dbReference>
<accession>A0ABV2FH85</accession>
<dbReference type="PANTHER" id="PTHR41283">
    <property type="entry name" value="AMINOGLYCOSIDE PHOSPHOTRANSFERASE"/>
    <property type="match status" value="1"/>
</dbReference>
<evidence type="ECO:0000313" key="2">
    <source>
        <dbReference type="EMBL" id="MET3557863.1"/>
    </source>
</evidence>
<dbReference type="SUPFAM" id="SSF56112">
    <property type="entry name" value="Protein kinase-like (PK-like)"/>
    <property type="match status" value="1"/>
</dbReference>
<feature type="domain" description="Aminoglycoside phosphotransferase" evidence="1">
    <location>
        <begin position="14"/>
        <end position="230"/>
    </location>
</feature>
<keyword evidence="3" id="KW-1185">Reference proteome</keyword>
<dbReference type="InterPro" id="IPR011009">
    <property type="entry name" value="Kinase-like_dom_sf"/>
</dbReference>
<keyword evidence="2" id="KW-0418">Kinase</keyword>
<dbReference type="RefSeq" id="WP_354364773.1">
    <property type="nucleotide sequence ID" value="NZ_JBEPLO010000008.1"/>
</dbReference>
<comment type="caution">
    <text evidence="2">The sequence shown here is derived from an EMBL/GenBank/DDBJ whole genome shotgun (WGS) entry which is preliminary data.</text>
</comment>
<dbReference type="Gene3D" id="3.90.1200.10">
    <property type="match status" value="1"/>
</dbReference>
<dbReference type="Pfam" id="PF01636">
    <property type="entry name" value="APH"/>
    <property type="match status" value="1"/>
</dbReference>
<dbReference type="Proteomes" id="UP001549122">
    <property type="component" value="Unassembled WGS sequence"/>
</dbReference>
<reference evidence="2 3" key="1">
    <citation type="submission" date="2024-06" db="EMBL/GenBank/DDBJ databases">
        <title>Genomic Encyclopedia of Type Strains, Phase IV (KMG-IV): sequencing the most valuable type-strain genomes for metagenomic binning, comparative biology and taxonomic classification.</title>
        <authorList>
            <person name="Goeker M."/>
        </authorList>
    </citation>
    <scope>NUCLEOTIDE SEQUENCE [LARGE SCALE GENOMIC DNA]</scope>
    <source>
        <strain evidence="2 3">DSM 28303</strain>
    </source>
</reference>
<protein>
    <submittedName>
        <fullName evidence="2">Aminoglycoside phosphotransferase (APT) family kinase protein</fullName>
    </submittedName>
</protein>